<dbReference type="InterPro" id="IPR058792">
    <property type="entry name" value="Beta-barrel_RND_2"/>
</dbReference>
<dbReference type="KEGG" id="pth:PTH_2801"/>
<keyword evidence="5" id="KW-0812">Transmembrane</keyword>
<feature type="domain" description="CusB-like beta-barrel" evidence="8">
    <location>
        <begin position="270"/>
        <end position="353"/>
    </location>
</feature>
<dbReference type="Gene3D" id="2.40.30.170">
    <property type="match status" value="1"/>
</dbReference>
<organism evidence="9 10">
    <name type="scientific">Pelotomaculum thermopropionicum (strain DSM 13744 / JCM 10971 / SI)</name>
    <dbReference type="NCBI Taxonomy" id="370438"/>
    <lineage>
        <taxon>Bacteria</taxon>
        <taxon>Bacillati</taxon>
        <taxon>Bacillota</taxon>
        <taxon>Clostridia</taxon>
        <taxon>Eubacteriales</taxon>
        <taxon>Desulfotomaculaceae</taxon>
        <taxon>Pelotomaculum</taxon>
    </lineage>
</organism>
<feature type="coiled-coil region" evidence="4">
    <location>
        <begin position="170"/>
        <end position="197"/>
    </location>
</feature>
<dbReference type="InterPro" id="IPR058624">
    <property type="entry name" value="MdtA-like_HH"/>
</dbReference>
<dbReference type="Pfam" id="PF25954">
    <property type="entry name" value="Beta-barrel_RND_2"/>
    <property type="match status" value="1"/>
</dbReference>
<evidence type="ECO:0000256" key="1">
    <source>
        <dbReference type="ARBA" id="ARBA00004196"/>
    </source>
</evidence>
<dbReference type="PANTHER" id="PTHR32347">
    <property type="entry name" value="EFFLUX SYSTEM COMPONENT YKNX-RELATED"/>
    <property type="match status" value="1"/>
</dbReference>
<dbReference type="Gene3D" id="1.10.287.470">
    <property type="entry name" value="Helix hairpin bin"/>
    <property type="match status" value="1"/>
</dbReference>
<dbReference type="GO" id="GO:0016020">
    <property type="term" value="C:membrane"/>
    <property type="evidence" value="ECO:0007669"/>
    <property type="project" value="InterPro"/>
</dbReference>
<evidence type="ECO:0000256" key="2">
    <source>
        <dbReference type="ARBA" id="ARBA00009477"/>
    </source>
</evidence>
<dbReference type="eggNOG" id="COG1566">
    <property type="taxonomic scope" value="Bacteria"/>
</dbReference>
<dbReference type="InterPro" id="IPR050465">
    <property type="entry name" value="UPF0194_transport"/>
</dbReference>
<dbReference type="EMBL" id="AP009389">
    <property type="protein sequence ID" value="BAF60982.1"/>
    <property type="molecule type" value="Genomic_DNA"/>
</dbReference>
<keyword evidence="5" id="KW-0472">Membrane</keyword>
<dbReference type="PANTHER" id="PTHR32347:SF23">
    <property type="entry name" value="BLL5650 PROTEIN"/>
    <property type="match status" value="1"/>
</dbReference>
<sequence>MSEDLLAATGAKKNKLIVAFLFLAIIALSALIIFSLHRRQASLSEERDSLTATGTVEAKNVTASFKVAGKIEAIFAAEGSRVEEGQELAVLEAKEITAKLNQALGAHEAALAQARQAGESVPLTSQQVETAIDQARAKVAQAEVGLNDARLLYERTAKLWENGAVAQKSYDDAKNNYELAQNRLKEAQAALDQALSARLKVQVAQAQHEAALAQSRQAAGAVQEAQVYLENTRLKAPISGYITQKFVEQGEMVNAGTPVFEITDLEHTYVKVFISEKKIGRVRLGQDAEVTVDSFPGRVFPGKVVWINDAGEFAVRKAVNEQYEHDIRSFEVKIDVPNPDLALKTGMTAHVRILEGR</sequence>
<dbReference type="AlphaFoldDB" id="A5CYG5"/>
<keyword evidence="10" id="KW-1185">Reference proteome</keyword>
<name>A5CYG5_PELTS</name>
<reference evidence="10" key="1">
    <citation type="journal article" date="2008" name="Genome Res.">
        <title>The genome of Pelotomaculum thermopropionicum reveals niche-associated evolution in anaerobic microbiota.</title>
        <authorList>
            <person name="Kosaka T."/>
            <person name="Kato S."/>
            <person name="Shimoyama T."/>
            <person name="Ishii S."/>
            <person name="Abe T."/>
            <person name="Watanabe K."/>
        </authorList>
    </citation>
    <scope>NUCLEOTIDE SEQUENCE [LARGE SCALE GENOMIC DNA]</scope>
    <source>
        <strain evidence="10">DSM 13744 / JCM 10971 / SI</strain>
    </source>
</reference>
<evidence type="ECO:0000256" key="4">
    <source>
        <dbReference type="SAM" id="Coils"/>
    </source>
</evidence>
<proteinExistence type="inferred from homology"/>
<accession>A5CYG5</accession>
<comment type="similarity">
    <text evidence="2">Belongs to the membrane fusion protein (MFP) (TC 8.A.1) family.</text>
</comment>
<keyword evidence="5" id="KW-1133">Transmembrane helix</keyword>
<feature type="domain" description="Multidrug resistance protein MdtA-like barrel-sandwich hybrid" evidence="7">
    <location>
        <begin position="61"/>
        <end position="263"/>
    </location>
</feature>
<evidence type="ECO:0000259" key="8">
    <source>
        <dbReference type="Pfam" id="PF25954"/>
    </source>
</evidence>
<protein>
    <submittedName>
        <fullName evidence="9">Multidrug resistance efflux pump</fullName>
    </submittedName>
</protein>
<keyword evidence="3 4" id="KW-0175">Coiled coil</keyword>
<evidence type="ECO:0000313" key="9">
    <source>
        <dbReference type="EMBL" id="BAF60982.1"/>
    </source>
</evidence>
<dbReference type="HOGENOM" id="CLU_018816_6_1_9"/>
<feature type="domain" description="Multidrug resistance protein MdtA-like alpha-helical hairpin" evidence="6">
    <location>
        <begin position="132"/>
        <end position="194"/>
    </location>
</feature>
<comment type="subcellular location">
    <subcellularLocation>
        <location evidence="1">Cell envelope</location>
    </subcellularLocation>
</comment>
<dbReference type="Proteomes" id="UP000006556">
    <property type="component" value="Chromosome"/>
</dbReference>
<evidence type="ECO:0000256" key="3">
    <source>
        <dbReference type="ARBA" id="ARBA00023054"/>
    </source>
</evidence>
<dbReference type="FunFam" id="2.40.30.170:FF:000010">
    <property type="entry name" value="Efflux RND transporter periplasmic adaptor subunit"/>
    <property type="match status" value="1"/>
</dbReference>
<dbReference type="Gene3D" id="2.40.50.100">
    <property type="match status" value="2"/>
</dbReference>
<evidence type="ECO:0000256" key="5">
    <source>
        <dbReference type="SAM" id="Phobius"/>
    </source>
</evidence>
<feature type="transmembrane region" description="Helical" evidence="5">
    <location>
        <begin position="16"/>
        <end position="37"/>
    </location>
</feature>
<evidence type="ECO:0000259" key="6">
    <source>
        <dbReference type="Pfam" id="PF25876"/>
    </source>
</evidence>
<dbReference type="SUPFAM" id="SSF111369">
    <property type="entry name" value="HlyD-like secretion proteins"/>
    <property type="match status" value="2"/>
</dbReference>
<dbReference type="Pfam" id="PF25876">
    <property type="entry name" value="HH_MFP_RND"/>
    <property type="match status" value="1"/>
</dbReference>
<gene>
    <name evidence="9" type="primary">EmrA</name>
    <name evidence="9" type="ordered locus">PTH_2801</name>
</gene>
<dbReference type="InterPro" id="IPR058625">
    <property type="entry name" value="MdtA-like_BSH"/>
</dbReference>
<dbReference type="GO" id="GO:0022857">
    <property type="term" value="F:transmembrane transporter activity"/>
    <property type="evidence" value="ECO:0007669"/>
    <property type="project" value="InterPro"/>
</dbReference>
<dbReference type="GO" id="GO:0030313">
    <property type="term" value="C:cell envelope"/>
    <property type="evidence" value="ECO:0007669"/>
    <property type="project" value="UniProtKB-SubCell"/>
</dbReference>
<dbReference type="InterPro" id="IPR006143">
    <property type="entry name" value="RND_pump_MFP"/>
</dbReference>
<dbReference type="STRING" id="370438.PTH_2801"/>
<evidence type="ECO:0000313" key="10">
    <source>
        <dbReference type="Proteomes" id="UP000006556"/>
    </source>
</evidence>
<dbReference type="Pfam" id="PF25917">
    <property type="entry name" value="BSH_RND"/>
    <property type="match status" value="1"/>
</dbReference>
<evidence type="ECO:0000259" key="7">
    <source>
        <dbReference type="Pfam" id="PF25917"/>
    </source>
</evidence>
<dbReference type="NCBIfam" id="TIGR01730">
    <property type="entry name" value="RND_mfp"/>
    <property type="match status" value="1"/>
</dbReference>